<protein>
    <recommendedName>
        <fullName evidence="7">HIG1 domain-containing protein</fullName>
    </recommendedName>
</protein>
<feature type="transmembrane region" description="Helical" evidence="6">
    <location>
        <begin position="50"/>
        <end position="69"/>
    </location>
</feature>
<evidence type="ECO:0000256" key="6">
    <source>
        <dbReference type="SAM" id="Phobius"/>
    </source>
</evidence>
<dbReference type="EMBL" id="JAVHJO010000017">
    <property type="protein sequence ID" value="KAK6525475.1"/>
    <property type="molecule type" value="Genomic_DNA"/>
</dbReference>
<keyword evidence="5" id="KW-0175">Coiled coil</keyword>
<dbReference type="PANTHER" id="PTHR28018">
    <property type="entry name" value="RESPIRATORY SUPERCOMPLEX FACTOR 2, MITOCHONDRIAL"/>
    <property type="match status" value="1"/>
</dbReference>
<sequence>MKILSKEEEDEHYAAVVKGGLKGGAYGLGIGVASAYLLNHRYPFFRNLTLPLKTFFVTSSATFALIVAADNASRAYETSRHHTNIKYQDQTARLLAEQRARMTNKEKFMAWGRENRYKIVGVSWVASMAGSLALVYRDKYLTRAQKLVQARVYAQGLTLAVLLASAAFEISDARSGNTRDIIMVPDPSDPTGHKMIPKRIHHERYEGEDLWMDMVKSEEERLNKRKQEAAAAAASLKEAK</sequence>
<dbReference type="InterPro" id="IPR040153">
    <property type="entry name" value="Rcf2"/>
</dbReference>
<evidence type="ECO:0000259" key="7">
    <source>
        <dbReference type="PROSITE" id="PS51503"/>
    </source>
</evidence>
<evidence type="ECO:0000256" key="2">
    <source>
        <dbReference type="ARBA" id="ARBA00022692"/>
    </source>
</evidence>
<evidence type="ECO:0000313" key="8">
    <source>
        <dbReference type="EMBL" id="KAK6525475.1"/>
    </source>
</evidence>
<feature type="domain" description="HIG1" evidence="7">
    <location>
        <begin position="89"/>
        <end position="180"/>
    </location>
</feature>
<keyword evidence="2 6" id="KW-0812">Transmembrane</keyword>
<dbReference type="Pfam" id="PF04588">
    <property type="entry name" value="HIG_1_N"/>
    <property type="match status" value="1"/>
</dbReference>
<dbReference type="GO" id="GO:0033617">
    <property type="term" value="P:mitochondrial respiratory chain complex IV assembly"/>
    <property type="evidence" value="ECO:0007669"/>
    <property type="project" value="TreeGrafter"/>
</dbReference>
<organism evidence="8 9">
    <name type="scientific">Orbilia ellipsospora</name>
    <dbReference type="NCBI Taxonomy" id="2528407"/>
    <lineage>
        <taxon>Eukaryota</taxon>
        <taxon>Fungi</taxon>
        <taxon>Dikarya</taxon>
        <taxon>Ascomycota</taxon>
        <taxon>Pezizomycotina</taxon>
        <taxon>Orbiliomycetes</taxon>
        <taxon>Orbiliales</taxon>
        <taxon>Orbiliaceae</taxon>
        <taxon>Orbilia</taxon>
    </lineage>
</organism>
<comment type="subcellular location">
    <subcellularLocation>
        <location evidence="1">Mitochondrion</location>
    </subcellularLocation>
</comment>
<feature type="coiled-coil region" evidence="5">
    <location>
        <begin position="212"/>
        <end position="239"/>
    </location>
</feature>
<evidence type="ECO:0000256" key="1">
    <source>
        <dbReference type="ARBA" id="ARBA00004173"/>
    </source>
</evidence>
<gene>
    <name evidence="8" type="ORF">TWF694_005609</name>
</gene>
<evidence type="ECO:0000313" key="9">
    <source>
        <dbReference type="Proteomes" id="UP001365542"/>
    </source>
</evidence>
<evidence type="ECO:0000256" key="4">
    <source>
        <dbReference type="ARBA" id="ARBA00023136"/>
    </source>
</evidence>
<dbReference type="PANTHER" id="PTHR28018:SF3">
    <property type="entry name" value="RESPIRATORY SUPERCOMPLEX FACTOR 2, MITOCHONDRIAL"/>
    <property type="match status" value="1"/>
</dbReference>
<comment type="caution">
    <text evidence="8">The sequence shown here is derived from an EMBL/GenBank/DDBJ whole genome shotgun (WGS) entry which is preliminary data.</text>
</comment>
<keyword evidence="3 6" id="KW-1133">Transmembrane helix</keyword>
<reference evidence="8 9" key="1">
    <citation type="submission" date="2019-10" db="EMBL/GenBank/DDBJ databases">
        <authorList>
            <person name="Palmer J.M."/>
        </authorList>
    </citation>
    <scope>NUCLEOTIDE SEQUENCE [LARGE SCALE GENOMIC DNA]</scope>
    <source>
        <strain evidence="8 9">TWF694</strain>
    </source>
</reference>
<dbReference type="AlphaFoldDB" id="A0AAV9WTP2"/>
<feature type="transmembrane region" description="Helical" evidence="6">
    <location>
        <begin position="117"/>
        <end position="136"/>
    </location>
</feature>
<dbReference type="Proteomes" id="UP001365542">
    <property type="component" value="Unassembled WGS sequence"/>
</dbReference>
<feature type="transmembrane region" description="Helical" evidence="6">
    <location>
        <begin position="20"/>
        <end position="38"/>
    </location>
</feature>
<evidence type="ECO:0000256" key="3">
    <source>
        <dbReference type="ARBA" id="ARBA00022989"/>
    </source>
</evidence>
<dbReference type="PROSITE" id="PS51503">
    <property type="entry name" value="HIG1"/>
    <property type="match status" value="1"/>
</dbReference>
<keyword evidence="9" id="KW-1185">Reference proteome</keyword>
<dbReference type="GO" id="GO:0005739">
    <property type="term" value="C:mitochondrion"/>
    <property type="evidence" value="ECO:0007669"/>
    <property type="project" value="UniProtKB-SubCell"/>
</dbReference>
<accession>A0AAV9WTP2</accession>
<dbReference type="InterPro" id="IPR007667">
    <property type="entry name" value="Hypoxia_induced_domain"/>
</dbReference>
<evidence type="ECO:0000256" key="5">
    <source>
        <dbReference type="SAM" id="Coils"/>
    </source>
</evidence>
<keyword evidence="4 6" id="KW-0472">Membrane</keyword>
<name>A0AAV9WTP2_9PEZI</name>
<proteinExistence type="predicted"/>